<dbReference type="InterPro" id="IPR007709">
    <property type="entry name" value="N-FG_amidohydro"/>
</dbReference>
<protein>
    <submittedName>
        <fullName evidence="1">N-formylglutamate amidohydrolase</fullName>
    </submittedName>
</protein>
<accession>A0ABZ3JCN5</accession>
<proteinExistence type="predicted"/>
<reference evidence="1" key="1">
    <citation type="submission" date="2024-08" db="EMBL/GenBank/DDBJ databases">
        <title>Phylogenomic analyses of a clade within the roseobacter group suggest taxonomic reassignments of species of the genera Aestuariivita, Citreicella, Loktanella, Nautella, Pelagibaca, Ruegeria, Thalassobius, Thiobacimonas and Tropicibacter, and the proposal o.</title>
        <authorList>
            <person name="Jeon C.O."/>
        </authorList>
    </citation>
    <scope>NUCLEOTIDE SEQUENCE</scope>
    <source>
        <strain evidence="1">SS1-5</strain>
    </source>
</reference>
<dbReference type="InterPro" id="IPR011227">
    <property type="entry name" value="UCP029730"/>
</dbReference>
<gene>
    <name evidence="1" type="ORF">AABB31_23315</name>
</gene>
<dbReference type="PIRSF" id="PIRSF029730">
    <property type="entry name" value="UCP029730"/>
    <property type="match status" value="1"/>
</dbReference>
<keyword evidence="2" id="KW-1185">Reference proteome</keyword>
<dbReference type="Proteomes" id="UP001470809">
    <property type="component" value="Chromosome"/>
</dbReference>
<name>A0ABZ3JCN5_9RHOB</name>
<dbReference type="Pfam" id="PF05013">
    <property type="entry name" value="FGase"/>
    <property type="match status" value="1"/>
</dbReference>
<organism evidence="1 2">
    <name type="scientific">Yoonia rhodophyticola</name>
    <dbReference type="NCBI Taxonomy" id="3137370"/>
    <lineage>
        <taxon>Bacteria</taxon>
        <taxon>Pseudomonadati</taxon>
        <taxon>Pseudomonadota</taxon>
        <taxon>Alphaproteobacteria</taxon>
        <taxon>Rhodobacterales</taxon>
        <taxon>Paracoccaceae</taxon>
        <taxon>Yoonia</taxon>
    </lineage>
</organism>
<dbReference type="SUPFAM" id="SSF53187">
    <property type="entry name" value="Zn-dependent exopeptidases"/>
    <property type="match status" value="1"/>
</dbReference>
<dbReference type="RefSeq" id="WP_373635093.1">
    <property type="nucleotide sequence ID" value="NZ_CP151767.2"/>
</dbReference>
<sequence length="261" mass="28072">MASSLFGGGAMDHGDYDSSIVDISRPAGGSPVVLICEHASNFIPAELKDLGLSADAKRSHVAWDPGALGVAQAMSDGLDATLVASRVSRLVYDCNRPPDAADAMPAQSEAFAVPGNRGLTDRQRQARVTSYYTPFRTALEATLAQRIAPILVTIHSFTPIYNGQRRDVEIGILHDTDSRLADVMLDVADTYDVQRNAPYGPQDGVTHTLRHHAVPGGHLNVMIEIRNDLIADDTAQVAMGKTLTSWLLQALDRLEVTACRA</sequence>
<dbReference type="Gene3D" id="3.40.630.40">
    <property type="entry name" value="Zn-dependent exopeptidases"/>
    <property type="match status" value="1"/>
</dbReference>
<dbReference type="EMBL" id="CP151767">
    <property type="protein sequence ID" value="XFU26502.1"/>
    <property type="molecule type" value="Genomic_DNA"/>
</dbReference>
<evidence type="ECO:0000313" key="1">
    <source>
        <dbReference type="EMBL" id="XFU26502.1"/>
    </source>
</evidence>
<evidence type="ECO:0000313" key="2">
    <source>
        <dbReference type="Proteomes" id="UP001470809"/>
    </source>
</evidence>